<accession>A0ABV0CZ49</accession>
<evidence type="ECO:0000313" key="2">
    <source>
        <dbReference type="Proteomes" id="UP001484535"/>
    </source>
</evidence>
<gene>
    <name evidence="1" type="ORF">ABDJ38_12340</name>
</gene>
<reference evidence="1 2" key="1">
    <citation type="submission" date="2024-05" db="EMBL/GenBank/DDBJ databases">
        <authorList>
            <person name="Park S."/>
        </authorList>
    </citation>
    <scope>NUCLEOTIDE SEQUENCE [LARGE SCALE GENOMIC DNA]</scope>
    <source>
        <strain evidence="1 2">DGU5</strain>
    </source>
</reference>
<protein>
    <submittedName>
        <fullName evidence="1">Uncharacterized protein</fullName>
    </submittedName>
</protein>
<keyword evidence="2" id="KW-1185">Reference proteome</keyword>
<dbReference type="RefSeq" id="WP_346785418.1">
    <property type="nucleotide sequence ID" value="NZ_JBDLBR010000004.1"/>
</dbReference>
<sequence>MPHIDYLDVRSDGALTVEVTANGVIGTYDSYDAAQLAGDYDAVPEPAYRVEMHLQGREEAMAPRFVGKVPFPFSLSA</sequence>
<proteinExistence type="predicted"/>
<dbReference type="Proteomes" id="UP001484535">
    <property type="component" value="Unassembled WGS sequence"/>
</dbReference>
<dbReference type="EMBL" id="JBDLBR010000004">
    <property type="protein sequence ID" value="MEN7537962.1"/>
    <property type="molecule type" value="Genomic_DNA"/>
</dbReference>
<organism evidence="1 2">
    <name type="scientific">Aurantiacibacter flavus</name>
    <dbReference type="NCBI Taxonomy" id="3145232"/>
    <lineage>
        <taxon>Bacteria</taxon>
        <taxon>Pseudomonadati</taxon>
        <taxon>Pseudomonadota</taxon>
        <taxon>Alphaproteobacteria</taxon>
        <taxon>Sphingomonadales</taxon>
        <taxon>Erythrobacteraceae</taxon>
        <taxon>Aurantiacibacter</taxon>
    </lineage>
</organism>
<name>A0ABV0CZ49_9SPHN</name>
<evidence type="ECO:0000313" key="1">
    <source>
        <dbReference type="EMBL" id="MEN7537962.1"/>
    </source>
</evidence>
<comment type="caution">
    <text evidence="1">The sequence shown here is derived from an EMBL/GenBank/DDBJ whole genome shotgun (WGS) entry which is preliminary data.</text>
</comment>